<evidence type="ECO:0000259" key="1">
    <source>
        <dbReference type="Pfam" id="PF08242"/>
    </source>
</evidence>
<dbReference type="InterPro" id="IPR029063">
    <property type="entry name" value="SAM-dependent_MTases_sf"/>
</dbReference>
<accession>A0A2V4BC64</accession>
<reference evidence="2 3" key="1">
    <citation type="submission" date="2016-07" db="EMBL/GenBank/DDBJ databases">
        <title>Draft genome sequence of Prauserella muralis DSM 45305, isolated from a mould-covered wall in an indoor environment.</title>
        <authorList>
            <person name="Ruckert C."/>
            <person name="Albersmeier A."/>
            <person name="Jiang C.-L."/>
            <person name="Jiang Y."/>
            <person name="Kalinowski J."/>
            <person name="Schneider O."/>
            <person name="Winkler A."/>
            <person name="Zotchev S.B."/>
        </authorList>
    </citation>
    <scope>NUCLEOTIDE SEQUENCE [LARGE SCALE GENOMIC DNA]</scope>
    <source>
        <strain evidence="2 3">DSM 45305</strain>
    </source>
</reference>
<dbReference type="Pfam" id="PF08242">
    <property type="entry name" value="Methyltransf_12"/>
    <property type="match status" value="1"/>
</dbReference>
<sequence length="272" mass="28902">MRRLDALEQDAITAVASRLTAELPADAVVVDVGSGSGGMSAALAEALRGRGGTLVLVDAVDELLEAARDAAVERGGARVRVDTVIADAGSDDLGTLVPPADLLWASAVVHHLPDQQAAVDRLVGVLRPGGLLAVAEGGLDARCLPWDLGVGDPGLELRLNAARDAWFERLRATMPDAVRMPYGWTSALRRAGLSDVHSFSYLLDHPAPAGVAVRDFVVERITWLGETVGEWLSEADKEAVRRLLDPGSADYLGARDDLYLLNARTVHHGRRS</sequence>
<organism evidence="2 3">
    <name type="scientific">Prauserella muralis</name>
    <dbReference type="NCBI Taxonomy" id="588067"/>
    <lineage>
        <taxon>Bacteria</taxon>
        <taxon>Bacillati</taxon>
        <taxon>Actinomycetota</taxon>
        <taxon>Actinomycetes</taxon>
        <taxon>Pseudonocardiales</taxon>
        <taxon>Pseudonocardiaceae</taxon>
        <taxon>Prauserella</taxon>
    </lineage>
</organism>
<name>A0A2V4BC64_9PSEU</name>
<evidence type="ECO:0000313" key="2">
    <source>
        <dbReference type="EMBL" id="PXY32850.1"/>
    </source>
</evidence>
<dbReference type="AlphaFoldDB" id="A0A2V4BC64"/>
<dbReference type="GO" id="GO:0032259">
    <property type="term" value="P:methylation"/>
    <property type="evidence" value="ECO:0007669"/>
    <property type="project" value="UniProtKB-KW"/>
</dbReference>
<gene>
    <name evidence="2" type="ORF">BAY60_09935</name>
</gene>
<dbReference type="CDD" id="cd02440">
    <property type="entry name" value="AdoMet_MTases"/>
    <property type="match status" value="1"/>
</dbReference>
<dbReference type="GO" id="GO:0008168">
    <property type="term" value="F:methyltransferase activity"/>
    <property type="evidence" value="ECO:0007669"/>
    <property type="project" value="UniProtKB-KW"/>
</dbReference>
<comment type="caution">
    <text evidence="2">The sequence shown here is derived from an EMBL/GenBank/DDBJ whole genome shotgun (WGS) entry which is preliminary data.</text>
</comment>
<dbReference type="InterPro" id="IPR013217">
    <property type="entry name" value="Methyltransf_12"/>
</dbReference>
<protein>
    <submittedName>
        <fullName evidence="2">Methylase</fullName>
    </submittedName>
</protein>
<keyword evidence="2" id="KW-0489">Methyltransferase</keyword>
<dbReference type="EMBL" id="MASW01000001">
    <property type="protein sequence ID" value="PXY32850.1"/>
    <property type="molecule type" value="Genomic_DNA"/>
</dbReference>
<keyword evidence="2" id="KW-0808">Transferase</keyword>
<dbReference type="Proteomes" id="UP000249915">
    <property type="component" value="Unassembled WGS sequence"/>
</dbReference>
<dbReference type="Gene3D" id="3.40.50.150">
    <property type="entry name" value="Vaccinia Virus protein VP39"/>
    <property type="match status" value="1"/>
</dbReference>
<keyword evidence="3" id="KW-1185">Reference proteome</keyword>
<evidence type="ECO:0000313" key="3">
    <source>
        <dbReference type="Proteomes" id="UP000249915"/>
    </source>
</evidence>
<dbReference type="SUPFAM" id="SSF53335">
    <property type="entry name" value="S-adenosyl-L-methionine-dependent methyltransferases"/>
    <property type="match status" value="1"/>
</dbReference>
<feature type="domain" description="Methyltransferase type 12" evidence="1">
    <location>
        <begin position="30"/>
        <end position="132"/>
    </location>
</feature>
<proteinExistence type="predicted"/>